<dbReference type="EMBL" id="AMZH03003875">
    <property type="protein sequence ID" value="RRT70881.1"/>
    <property type="molecule type" value="Genomic_DNA"/>
</dbReference>
<organism evidence="2 3">
    <name type="scientific">Ensete ventricosum</name>
    <name type="common">Abyssinian banana</name>
    <name type="synonym">Musa ensete</name>
    <dbReference type="NCBI Taxonomy" id="4639"/>
    <lineage>
        <taxon>Eukaryota</taxon>
        <taxon>Viridiplantae</taxon>
        <taxon>Streptophyta</taxon>
        <taxon>Embryophyta</taxon>
        <taxon>Tracheophyta</taxon>
        <taxon>Spermatophyta</taxon>
        <taxon>Magnoliopsida</taxon>
        <taxon>Liliopsida</taxon>
        <taxon>Zingiberales</taxon>
        <taxon>Musaceae</taxon>
        <taxon>Ensete</taxon>
    </lineage>
</organism>
<evidence type="ECO:0000256" key="1">
    <source>
        <dbReference type="SAM" id="MobiDB-lite"/>
    </source>
</evidence>
<sequence>MPVSYHTEQSSVCRYAFEDRIEDKLRALFHKFKTGRSESPNKSQRGESFDYKENRSEKCDQGQDTEYLRMRVEFLRWEDGDPTSWISRAERFFRSTRPQKDLRLTSLPYNSKRTQFGGTIGSSIHTAYSCGSNSKAGC</sequence>
<name>A0A427A3V4_ENSVE</name>
<dbReference type="AlphaFoldDB" id="A0A427A3V4"/>
<evidence type="ECO:0000313" key="2">
    <source>
        <dbReference type="EMBL" id="RRT70881.1"/>
    </source>
</evidence>
<evidence type="ECO:0000313" key="3">
    <source>
        <dbReference type="Proteomes" id="UP000287651"/>
    </source>
</evidence>
<comment type="caution">
    <text evidence="2">The sequence shown here is derived from an EMBL/GenBank/DDBJ whole genome shotgun (WGS) entry which is preliminary data.</text>
</comment>
<protein>
    <submittedName>
        <fullName evidence="2">Uncharacterized protein</fullName>
    </submittedName>
</protein>
<reference evidence="2 3" key="1">
    <citation type="journal article" date="2014" name="Agronomy (Basel)">
        <title>A Draft Genome Sequence for Ensete ventricosum, the Drought-Tolerant Tree Against Hunger.</title>
        <authorList>
            <person name="Harrison J."/>
            <person name="Moore K.A."/>
            <person name="Paszkiewicz K."/>
            <person name="Jones T."/>
            <person name="Grant M."/>
            <person name="Ambacheew D."/>
            <person name="Muzemil S."/>
            <person name="Studholme D.J."/>
        </authorList>
    </citation>
    <scope>NUCLEOTIDE SEQUENCE [LARGE SCALE GENOMIC DNA]</scope>
</reference>
<feature type="region of interest" description="Disordered" evidence="1">
    <location>
        <begin position="35"/>
        <end position="62"/>
    </location>
</feature>
<accession>A0A427A3V4</accession>
<proteinExistence type="predicted"/>
<dbReference type="Proteomes" id="UP000287651">
    <property type="component" value="Unassembled WGS sequence"/>
</dbReference>
<gene>
    <name evidence="2" type="ORF">B296_00000814</name>
</gene>
<feature type="compositionally biased region" description="Basic and acidic residues" evidence="1">
    <location>
        <begin position="44"/>
        <end position="62"/>
    </location>
</feature>